<accession>A0A0S7C3M2</accession>
<dbReference type="RefSeq" id="WP_062040393.1">
    <property type="nucleotide sequence ID" value="NZ_DF968182.1"/>
</dbReference>
<organism evidence="2">
    <name type="scientific">Lentimicrobium saccharophilum</name>
    <dbReference type="NCBI Taxonomy" id="1678841"/>
    <lineage>
        <taxon>Bacteria</taxon>
        <taxon>Pseudomonadati</taxon>
        <taxon>Bacteroidota</taxon>
        <taxon>Bacteroidia</taxon>
        <taxon>Bacteroidales</taxon>
        <taxon>Lentimicrobiaceae</taxon>
        <taxon>Lentimicrobium</taxon>
    </lineage>
</organism>
<evidence type="ECO:0000256" key="1">
    <source>
        <dbReference type="SAM" id="SignalP"/>
    </source>
</evidence>
<protein>
    <recommendedName>
        <fullName evidence="4">Lipoprotein</fullName>
    </recommendedName>
</protein>
<feature type="chain" id="PRO_5006633516" description="Lipoprotein" evidence="1">
    <location>
        <begin position="26"/>
        <end position="280"/>
    </location>
</feature>
<evidence type="ECO:0000313" key="3">
    <source>
        <dbReference type="Proteomes" id="UP000053091"/>
    </source>
</evidence>
<reference evidence="2" key="1">
    <citation type="journal article" date="2015" name="Genome Announc.">
        <title>Draft Genome Sequence of Bacteroidales Strain TBC1, a Novel Isolate from a Methanogenic Wastewater Treatment System.</title>
        <authorList>
            <person name="Tourlousse D.M."/>
            <person name="Matsuura N."/>
            <person name="Sun L."/>
            <person name="Toyonaga M."/>
            <person name="Kuroda K."/>
            <person name="Ohashi A."/>
            <person name="Cruz R."/>
            <person name="Yamaguchi T."/>
            <person name="Sekiguchi Y."/>
        </authorList>
    </citation>
    <scope>NUCLEOTIDE SEQUENCE [LARGE SCALE GENOMIC DNA]</scope>
    <source>
        <strain evidence="2">TBC1</strain>
    </source>
</reference>
<gene>
    <name evidence="2" type="ORF">TBC1_111544</name>
</gene>
<proteinExistence type="predicted"/>
<dbReference type="STRING" id="1678841.TBC1_111544"/>
<feature type="signal peptide" evidence="1">
    <location>
        <begin position="1"/>
        <end position="25"/>
    </location>
</feature>
<dbReference type="EMBL" id="DF968182">
    <property type="protein sequence ID" value="GAP43391.1"/>
    <property type="molecule type" value="Genomic_DNA"/>
</dbReference>
<dbReference type="PROSITE" id="PS51257">
    <property type="entry name" value="PROKAR_LIPOPROTEIN"/>
    <property type="match status" value="1"/>
</dbReference>
<keyword evidence="3" id="KW-1185">Reference proteome</keyword>
<dbReference type="OrthoDB" id="1093087at2"/>
<evidence type="ECO:0000313" key="2">
    <source>
        <dbReference type="EMBL" id="GAP43391.1"/>
    </source>
</evidence>
<evidence type="ECO:0008006" key="4">
    <source>
        <dbReference type="Google" id="ProtNLM"/>
    </source>
</evidence>
<dbReference type="PATRIC" id="fig|1678841.3.peg.1724"/>
<keyword evidence="1" id="KW-0732">Signal</keyword>
<dbReference type="Proteomes" id="UP000053091">
    <property type="component" value="Unassembled WGS sequence"/>
</dbReference>
<sequence length="280" mass="32167">MKTKKILLLALIAMMLTSCVSTSYFQVYKTVPSDKLVVKDNLLVYEDENCKVSYNLWGEGGNIGFQFFNKTDKNIYLNLEESFFILNGISYNYYRNRVFTNSTSSGATTSRGATATKSVTGLNYLDLIQTNRISATNTVGILTSSGFSVSYNEEKIICIPSKTSKIISEYNINESLFRDCDLFKYPTKKQIKSKTFSKEQSPLVFSNRIAYSIGQTDNLIKFENEFYVTEISNYPESEMFESKYDEYCGQKSMTMTKYFKNVSADKFYIKYSKGQDIWKH</sequence>
<name>A0A0S7C3M2_9BACT</name>
<dbReference type="AlphaFoldDB" id="A0A0S7C3M2"/>